<dbReference type="SUPFAM" id="SSF55979">
    <property type="entry name" value="DNA clamp"/>
    <property type="match status" value="3"/>
</dbReference>
<evidence type="ECO:0000313" key="14">
    <source>
        <dbReference type="EMBL" id="MDX8414956.1"/>
    </source>
</evidence>
<sequence>MKFKINKEHFSIGLKQVSNVVSSKPQMPVLNNVLIKAEKGKVLLTTTNLDLGIRCSITADVEEEGDITLPVKRLEKIVASTPEKEITIESSDGQTARIRSGRYEAPRFNGLKSEDFPPLPSFVDQHTFEFSALELSSMLRSVSYAQSNDENRYILNSVYFNFDAGKLTLVATDGRRLALISRDVPMSDGDEGSIILPAKTVAELEKLLPQGKSVRISFNERQVAFDIAIADDSESKGLAGSIYLVSKIVEGSYPNYKQVIPKETDRRIKIERELMSETVQRVSIITNEKQNSVKLKIGENALEISAQSVEFGESREVIDVEYSGPEVQIGFNPEFLLSPLRNLTKDEIFFEFKDEMSPGVFKTLDNFICVVMPLRV</sequence>
<keyword evidence="4 10" id="KW-0963">Cytoplasm</keyword>
<dbReference type="RefSeq" id="WP_370396403.1">
    <property type="nucleotide sequence ID" value="NZ_JALBUT010000002.1"/>
</dbReference>
<dbReference type="SMART" id="SM00480">
    <property type="entry name" value="POL3Bc"/>
    <property type="match status" value="1"/>
</dbReference>
<dbReference type="InterPro" id="IPR022635">
    <property type="entry name" value="DNA_polIII_beta_C"/>
</dbReference>
<keyword evidence="8 10" id="KW-0239">DNA-directed DNA polymerase</keyword>
<evidence type="ECO:0000256" key="9">
    <source>
        <dbReference type="ARBA" id="ARBA00023125"/>
    </source>
</evidence>
<accession>A0ABU4WFY5</accession>
<organism evidence="14 15">
    <name type="scientific">Intestinicryptomonas porci</name>
    <dbReference type="NCBI Taxonomy" id="2926320"/>
    <lineage>
        <taxon>Bacteria</taxon>
        <taxon>Pseudomonadati</taxon>
        <taxon>Verrucomicrobiota</taxon>
        <taxon>Opitutia</taxon>
        <taxon>Opitutales</taxon>
        <taxon>Intestinicryptomonaceae</taxon>
        <taxon>Intestinicryptomonas</taxon>
    </lineage>
</organism>
<dbReference type="Gene3D" id="3.70.10.10">
    <property type="match status" value="1"/>
</dbReference>
<keyword evidence="9" id="KW-0238">DNA-binding</keyword>
<comment type="subunit">
    <text evidence="10">Forms a ring-shaped head-to-tail homodimer around DNA.</text>
</comment>
<reference evidence="14 15" key="1">
    <citation type="submission" date="2022-03" db="EMBL/GenBank/DDBJ databases">
        <title>Novel taxa within the pig intestine.</title>
        <authorList>
            <person name="Wylensek D."/>
            <person name="Bishof K."/>
            <person name="Afrizal A."/>
            <person name="Clavel T."/>
        </authorList>
    </citation>
    <scope>NUCLEOTIDE SEQUENCE [LARGE SCALE GENOMIC DNA]</scope>
    <source>
        <strain evidence="14 15">CLA-KB-P66</strain>
    </source>
</reference>
<evidence type="ECO:0000256" key="1">
    <source>
        <dbReference type="ARBA" id="ARBA00004496"/>
    </source>
</evidence>
<evidence type="ECO:0000256" key="4">
    <source>
        <dbReference type="ARBA" id="ARBA00022490"/>
    </source>
</evidence>
<evidence type="ECO:0000256" key="3">
    <source>
        <dbReference type="ARBA" id="ARBA00021035"/>
    </source>
</evidence>
<evidence type="ECO:0000256" key="8">
    <source>
        <dbReference type="ARBA" id="ARBA00022932"/>
    </source>
</evidence>
<evidence type="ECO:0000256" key="6">
    <source>
        <dbReference type="ARBA" id="ARBA00022695"/>
    </source>
</evidence>
<proteinExistence type="inferred from homology"/>
<feature type="domain" description="DNA polymerase III beta sliding clamp central" evidence="12">
    <location>
        <begin position="134"/>
        <end position="254"/>
    </location>
</feature>
<evidence type="ECO:0000256" key="5">
    <source>
        <dbReference type="ARBA" id="ARBA00022679"/>
    </source>
</evidence>
<protein>
    <recommendedName>
        <fullName evidence="3 10">Beta sliding clamp</fullName>
    </recommendedName>
</protein>
<evidence type="ECO:0000259" key="13">
    <source>
        <dbReference type="Pfam" id="PF02768"/>
    </source>
</evidence>
<comment type="similarity">
    <text evidence="2 10">Belongs to the beta sliding clamp family.</text>
</comment>
<comment type="function">
    <text evidence="10">Confers DNA tethering and processivity to DNA polymerases and other proteins. Acts as a clamp, forming a ring around DNA (a reaction catalyzed by the clamp-loading complex) which diffuses in an ATP-independent manner freely and bidirectionally along dsDNA. Initially characterized for its ability to contact the catalytic subunit of DNA polymerase III (Pol III), a complex, multichain enzyme responsible for most of the replicative synthesis in bacteria; Pol III exhibits 3'-5' exonuclease proofreading activity. The beta chain is required for initiation of replication as well as for processivity of DNA replication.</text>
</comment>
<dbReference type="EMBL" id="JALBUT010000002">
    <property type="protein sequence ID" value="MDX8414956.1"/>
    <property type="molecule type" value="Genomic_DNA"/>
</dbReference>
<dbReference type="InterPro" id="IPR022637">
    <property type="entry name" value="DNA_polIII_beta_cen"/>
</dbReference>
<dbReference type="InterPro" id="IPR046938">
    <property type="entry name" value="DNA_clamp_sf"/>
</dbReference>
<dbReference type="Proteomes" id="UP001275932">
    <property type="component" value="Unassembled WGS sequence"/>
</dbReference>
<evidence type="ECO:0000259" key="11">
    <source>
        <dbReference type="Pfam" id="PF00712"/>
    </source>
</evidence>
<feature type="domain" description="DNA polymerase III beta sliding clamp C-terminal" evidence="13">
    <location>
        <begin position="257"/>
        <end position="371"/>
    </location>
</feature>
<dbReference type="PIRSF" id="PIRSF000804">
    <property type="entry name" value="DNA_pol_III_b"/>
    <property type="match status" value="1"/>
</dbReference>
<dbReference type="InterPro" id="IPR001001">
    <property type="entry name" value="DNA_polIII_beta"/>
</dbReference>
<dbReference type="Pfam" id="PF02768">
    <property type="entry name" value="DNA_pol3_beta_3"/>
    <property type="match status" value="1"/>
</dbReference>
<keyword evidence="15" id="KW-1185">Reference proteome</keyword>
<evidence type="ECO:0000313" key="15">
    <source>
        <dbReference type="Proteomes" id="UP001275932"/>
    </source>
</evidence>
<comment type="caution">
    <text evidence="14">The sequence shown here is derived from an EMBL/GenBank/DDBJ whole genome shotgun (WGS) entry which is preliminary data.</text>
</comment>
<dbReference type="NCBIfam" id="TIGR00663">
    <property type="entry name" value="dnan"/>
    <property type="match status" value="1"/>
</dbReference>
<keyword evidence="5 10" id="KW-0808">Transferase</keyword>
<feature type="domain" description="DNA polymerase III beta sliding clamp N-terminal" evidence="11">
    <location>
        <begin position="1"/>
        <end position="120"/>
    </location>
</feature>
<dbReference type="Pfam" id="PF02767">
    <property type="entry name" value="DNA_pol3_beta_2"/>
    <property type="match status" value="1"/>
</dbReference>
<dbReference type="PANTHER" id="PTHR30478:SF0">
    <property type="entry name" value="BETA SLIDING CLAMP"/>
    <property type="match status" value="1"/>
</dbReference>
<evidence type="ECO:0000256" key="7">
    <source>
        <dbReference type="ARBA" id="ARBA00022705"/>
    </source>
</evidence>
<keyword evidence="6 10" id="KW-0548">Nucleotidyltransferase</keyword>
<dbReference type="Pfam" id="PF00712">
    <property type="entry name" value="DNA_pol3_beta"/>
    <property type="match status" value="1"/>
</dbReference>
<keyword evidence="7 10" id="KW-0235">DNA replication</keyword>
<dbReference type="InterPro" id="IPR022634">
    <property type="entry name" value="DNA_polIII_beta_N"/>
</dbReference>
<evidence type="ECO:0000256" key="2">
    <source>
        <dbReference type="ARBA" id="ARBA00010752"/>
    </source>
</evidence>
<name>A0ABU4WFY5_9BACT</name>
<dbReference type="Gene3D" id="3.10.150.10">
    <property type="entry name" value="DNA Polymerase III, subunit A, domain 2"/>
    <property type="match status" value="1"/>
</dbReference>
<dbReference type="PANTHER" id="PTHR30478">
    <property type="entry name" value="DNA POLYMERASE III SUBUNIT BETA"/>
    <property type="match status" value="1"/>
</dbReference>
<evidence type="ECO:0000256" key="10">
    <source>
        <dbReference type="PIRNR" id="PIRNR000804"/>
    </source>
</evidence>
<dbReference type="CDD" id="cd00140">
    <property type="entry name" value="beta_clamp"/>
    <property type="match status" value="1"/>
</dbReference>
<gene>
    <name evidence="14" type="primary">dnaN</name>
    <name evidence="14" type="ORF">MOX91_01995</name>
</gene>
<dbReference type="GO" id="GO:0003887">
    <property type="term" value="F:DNA-directed DNA polymerase activity"/>
    <property type="evidence" value="ECO:0007669"/>
    <property type="project" value="UniProtKB-EC"/>
</dbReference>
<comment type="subcellular location">
    <subcellularLocation>
        <location evidence="1 10">Cytoplasm</location>
    </subcellularLocation>
</comment>
<evidence type="ECO:0000259" key="12">
    <source>
        <dbReference type="Pfam" id="PF02767"/>
    </source>
</evidence>